<reference evidence="7 8" key="2">
    <citation type="journal article" date="2017" name="Nature">
        <title>The Apostasia genome and the evolution of orchids.</title>
        <authorList>
            <person name="Zhang G.Q."/>
            <person name="Liu K.W."/>
            <person name="Li Z."/>
            <person name="Lohaus R."/>
            <person name="Hsiao Y.Y."/>
            <person name="Niu S.C."/>
            <person name="Wang J.Y."/>
            <person name="Lin Y.C."/>
            <person name="Xu Q."/>
            <person name="Chen L.J."/>
            <person name="Yoshida K."/>
            <person name="Fujiwara S."/>
            <person name="Wang Z.W."/>
            <person name="Zhang Y.Q."/>
            <person name="Mitsuda N."/>
            <person name="Wang M."/>
            <person name="Liu G.H."/>
            <person name="Pecoraro L."/>
            <person name="Huang H.X."/>
            <person name="Xiao X.J."/>
            <person name="Lin M."/>
            <person name="Wu X.Y."/>
            <person name="Wu W.L."/>
            <person name="Chen Y.Y."/>
            <person name="Chang S.B."/>
            <person name="Sakamoto S."/>
            <person name="Ohme-Takagi M."/>
            <person name="Yagi M."/>
            <person name="Zeng S.J."/>
            <person name="Shen C.Y."/>
            <person name="Yeh C.M."/>
            <person name="Luo Y.B."/>
            <person name="Tsai W.C."/>
            <person name="Van de Peer Y."/>
            <person name="Liu Z.J."/>
        </authorList>
    </citation>
    <scope>NUCLEOTIDE SEQUENCE [LARGE SCALE GENOMIC DNA]</scope>
    <source>
        <tissue evidence="7">The whole plant</tissue>
    </source>
</reference>
<dbReference type="PANTHER" id="PTHR19878">
    <property type="entry name" value="AUTOPHAGY PROTEIN 16-LIKE"/>
    <property type="match status" value="1"/>
</dbReference>
<gene>
    <name evidence="7" type="primary">Mut11</name>
    <name evidence="7" type="ORF">MA16_Dca026017</name>
</gene>
<feature type="chain" id="PRO_5014158481" evidence="5">
    <location>
        <begin position="19"/>
        <end position="659"/>
    </location>
</feature>
<dbReference type="STRING" id="906689.A0A2I0VDM9"/>
<dbReference type="Proteomes" id="UP000233837">
    <property type="component" value="Unassembled WGS sequence"/>
</dbReference>
<reference evidence="7 8" key="1">
    <citation type="journal article" date="2016" name="Sci. Rep.">
        <title>The Dendrobium catenatum Lindl. genome sequence provides insights into polysaccharide synthase, floral development and adaptive evolution.</title>
        <authorList>
            <person name="Zhang G.Q."/>
            <person name="Xu Q."/>
            <person name="Bian C."/>
            <person name="Tsai W.C."/>
            <person name="Yeh C.M."/>
            <person name="Liu K.W."/>
            <person name="Yoshida K."/>
            <person name="Zhang L.S."/>
            <person name="Chang S.B."/>
            <person name="Chen F."/>
            <person name="Shi Y."/>
            <person name="Su Y.Y."/>
            <person name="Zhang Y.Q."/>
            <person name="Chen L.J."/>
            <person name="Yin Y."/>
            <person name="Lin M."/>
            <person name="Huang H."/>
            <person name="Deng H."/>
            <person name="Wang Z.W."/>
            <person name="Zhu S.L."/>
            <person name="Zhao X."/>
            <person name="Deng C."/>
            <person name="Niu S.C."/>
            <person name="Huang J."/>
            <person name="Wang M."/>
            <person name="Liu G.H."/>
            <person name="Yang H.J."/>
            <person name="Xiao X.J."/>
            <person name="Hsiao Y.Y."/>
            <person name="Wu W.L."/>
            <person name="Chen Y.Y."/>
            <person name="Mitsuda N."/>
            <person name="Ohme-Takagi M."/>
            <person name="Luo Y.B."/>
            <person name="Van de Peer Y."/>
            <person name="Liu Z.J."/>
        </authorList>
    </citation>
    <scope>NUCLEOTIDE SEQUENCE [LARGE SCALE GENOMIC DNA]</scope>
    <source>
        <tissue evidence="7">The whole plant</tissue>
    </source>
</reference>
<sequence>MKRVQIFAVFFLLPNCVGGKIAVGNKYMQFFIGFEVPNCFDIYPNEFGTAFEWCHPLYVLYEDIFVYALLSSSLDLISLRQEVAVSDKQRRQFAEVDQVEEDQVEVKAVGRLNNSHLLQYTQIHKKRLSVVGHNRLHDIHFVVQLQPHKRGSSDEISREAIKRAIKSLHKRHLLEEGAHAPAVAALARPFAAQGLEWKEKADKLELELQQCYRAQSRLSEQLVVEVAECRSSKAVVQEKESLMTSLQNEMTHTREENSKLKESLDLKTEALDLAVTENRALKGQLADVMQKLKEAEAESKNLIDRWMLEKMKDAEKLNEVNALYEEMMQQLKVSSIEQLARQQIDGVVRQREAGYDDFVESMVPSSCKHVINCHDGGCGSILFEHNSNRLLTGGQDRTVKVWDANTGILSNTFRGSVGSILDLAVTHDNKFVIGASSSNNLCVWESSTGRIRHTLTGHTDKVCSVDASRSSARNVVSAAYDHTIKVWDLQKGYCSHTIISVSNCNALAYSSDGLTICSGHVDGNLRLWDSQSGKLMSEVAAHSQAVTSVCVSPNGNIVLTSGRDNVHNLFDVRTLEVCGTYRTTGNRVASNWSRSCISRDENSVAAGSADGSVSIWSRLKSDKVSVLDGHTSPVLSCTWNDLGRSLASADRNGTVCIWV</sequence>
<organism evidence="7 8">
    <name type="scientific">Dendrobium catenatum</name>
    <dbReference type="NCBI Taxonomy" id="906689"/>
    <lineage>
        <taxon>Eukaryota</taxon>
        <taxon>Viridiplantae</taxon>
        <taxon>Streptophyta</taxon>
        <taxon>Embryophyta</taxon>
        <taxon>Tracheophyta</taxon>
        <taxon>Spermatophyta</taxon>
        <taxon>Magnoliopsida</taxon>
        <taxon>Liliopsida</taxon>
        <taxon>Asparagales</taxon>
        <taxon>Orchidaceae</taxon>
        <taxon>Epidendroideae</taxon>
        <taxon>Malaxideae</taxon>
        <taxon>Dendrobiinae</taxon>
        <taxon>Dendrobium</taxon>
    </lineage>
</organism>
<name>A0A2I0VDM9_9ASPA</name>
<evidence type="ECO:0000256" key="5">
    <source>
        <dbReference type="SAM" id="SignalP"/>
    </source>
</evidence>
<feature type="domain" description="Autophagy-related protein 16" evidence="6">
    <location>
        <begin position="192"/>
        <end position="318"/>
    </location>
</feature>
<feature type="repeat" description="WD" evidence="3">
    <location>
        <begin position="371"/>
        <end position="412"/>
    </location>
</feature>
<dbReference type="SUPFAM" id="SSF50978">
    <property type="entry name" value="WD40 repeat-like"/>
    <property type="match status" value="1"/>
</dbReference>
<evidence type="ECO:0000256" key="4">
    <source>
        <dbReference type="SAM" id="Coils"/>
    </source>
</evidence>
<accession>A0A2I0VDM9</accession>
<feature type="signal peptide" evidence="5">
    <location>
        <begin position="1"/>
        <end position="18"/>
    </location>
</feature>
<evidence type="ECO:0000259" key="6">
    <source>
        <dbReference type="Pfam" id="PF08614"/>
    </source>
</evidence>
<proteinExistence type="predicted"/>
<evidence type="ECO:0000256" key="1">
    <source>
        <dbReference type="ARBA" id="ARBA00022574"/>
    </source>
</evidence>
<keyword evidence="5" id="KW-0732">Signal</keyword>
<dbReference type="Gene3D" id="2.130.10.10">
    <property type="entry name" value="YVTN repeat-like/Quinoprotein amine dehydrogenase"/>
    <property type="match status" value="3"/>
</dbReference>
<dbReference type="InterPro" id="IPR020472">
    <property type="entry name" value="WD40_PAC1"/>
</dbReference>
<dbReference type="InterPro" id="IPR045160">
    <property type="entry name" value="ATG16"/>
</dbReference>
<dbReference type="InterPro" id="IPR001680">
    <property type="entry name" value="WD40_rpt"/>
</dbReference>
<dbReference type="InterPro" id="IPR019775">
    <property type="entry name" value="WD40_repeat_CS"/>
</dbReference>
<dbReference type="PRINTS" id="PR00320">
    <property type="entry name" value="GPROTEINBRPT"/>
</dbReference>
<evidence type="ECO:0000256" key="2">
    <source>
        <dbReference type="ARBA" id="ARBA00022737"/>
    </source>
</evidence>
<feature type="coiled-coil region" evidence="4">
    <location>
        <begin position="201"/>
        <end position="334"/>
    </location>
</feature>
<feature type="repeat" description="WD" evidence="3">
    <location>
        <begin position="539"/>
        <end position="574"/>
    </location>
</feature>
<dbReference type="FunFam" id="2.130.10.10:FF:000809">
    <property type="entry name" value="Autophagy-related protein 16"/>
    <property type="match status" value="1"/>
</dbReference>
<feature type="repeat" description="WD" evidence="3">
    <location>
        <begin position="627"/>
        <end position="659"/>
    </location>
</feature>
<dbReference type="InterPro" id="IPR036322">
    <property type="entry name" value="WD40_repeat_dom_sf"/>
</dbReference>
<dbReference type="EMBL" id="KZ503775">
    <property type="protein sequence ID" value="PKU61503.1"/>
    <property type="molecule type" value="Genomic_DNA"/>
</dbReference>
<dbReference type="PROSITE" id="PS50082">
    <property type="entry name" value="WD_REPEATS_2"/>
    <property type="match status" value="5"/>
</dbReference>
<evidence type="ECO:0000256" key="3">
    <source>
        <dbReference type="PROSITE-ProRule" id="PRU00221"/>
    </source>
</evidence>
<keyword evidence="4" id="KW-0175">Coiled coil</keyword>
<dbReference type="InterPro" id="IPR015943">
    <property type="entry name" value="WD40/YVTN_repeat-like_dom_sf"/>
</dbReference>
<feature type="repeat" description="WD" evidence="3">
    <location>
        <begin position="455"/>
        <end position="497"/>
    </location>
</feature>
<feature type="repeat" description="WD" evidence="3">
    <location>
        <begin position="506"/>
        <end position="538"/>
    </location>
</feature>
<dbReference type="InterPro" id="IPR013923">
    <property type="entry name" value="Autophagy-rel_prot_16_dom"/>
</dbReference>
<dbReference type="CDD" id="cd00200">
    <property type="entry name" value="WD40"/>
    <property type="match status" value="1"/>
</dbReference>
<evidence type="ECO:0000313" key="7">
    <source>
        <dbReference type="EMBL" id="PKU61503.1"/>
    </source>
</evidence>
<keyword evidence="1 3" id="KW-0853">WD repeat</keyword>
<dbReference type="PROSITE" id="PS00678">
    <property type="entry name" value="WD_REPEATS_1"/>
    <property type="match status" value="2"/>
</dbReference>
<dbReference type="Pfam" id="PF08614">
    <property type="entry name" value="ATG16"/>
    <property type="match status" value="1"/>
</dbReference>
<dbReference type="PROSITE" id="PS50294">
    <property type="entry name" value="WD_REPEATS_REGION"/>
    <property type="match status" value="4"/>
</dbReference>
<dbReference type="PANTHER" id="PTHR19878:SF8">
    <property type="entry name" value="AUTOPHAGY-RELATED 16, ISOFORM F"/>
    <property type="match status" value="1"/>
</dbReference>
<dbReference type="AlphaFoldDB" id="A0A2I0VDM9"/>
<keyword evidence="2" id="KW-0677">Repeat</keyword>
<keyword evidence="8" id="KW-1185">Reference proteome</keyword>
<evidence type="ECO:0000313" key="8">
    <source>
        <dbReference type="Proteomes" id="UP000233837"/>
    </source>
</evidence>
<protein>
    <submittedName>
        <fullName evidence="7">Protein Mut11</fullName>
    </submittedName>
</protein>
<dbReference type="GO" id="GO:0000045">
    <property type="term" value="P:autophagosome assembly"/>
    <property type="evidence" value="ECO:0007669"/>
    <property type="project" value="InterPro"/>
</dbReference>
<dbReference type="SMART" id="SM00320">
    <property type="entry name" value="WD40"/>
    <property type="match status" value="7"/>
</dbReference>
<dbReference type="CDD" id="cd22887">
    <property type="entry name" value="Atg16_CCD"/>
    <property type="match status" value="1"/>
</dbReference>
<dbReference type="Pfam" id="PF00400">
    <property type="entry name" value="WD40"/>
    <property type="match status" value="7"/>
</dbReference>